<dbReference type="GO" id="GO:0005886">
    <property type="term" value="C:plasma membrane"/>
    <property type="evidence" value="ECO:0007669"/>
    <property type="project" value="TreeGrafter"/>
</dbReference>
<name>A0A344J4D6_9GAMM</name>
<evidence type="ECO:0000256" key="3">
    <source>
        <dbReference type="PROSITE-ProRule" id="PRU00339"/>
    </source>
</evidence>
<dbReference type="InterPro" id="IPR019734">
    <property type="entry name" value="TPR_rpt"/>
</dbReference>
<proteinExistence type="predicted"/>
<accession>A0A344J4D6</accession>
<evidence type="ECO:0000259" key="5">
    <source>
        <dbReference type="Pfam" id="PF23892"/>
    </source>
</evidence>
<gene>
    <name evidence="7" type="ORF">DCD74_03605</name>
</gene>
<dbReference type="SUPFAM" id="SSF48452">
    <property type="entry name" value="TPR-like"/>
    <property type="match status" value="1"/>
</dbReference>
<dbReference type="KEGG" id="lue:DCD74_03605"/>
<evidence type="ECO:0000313" key="8">
    <source>
        <dbReference type="Proteomes" id="UP000251842"/>
    </source>
</evidence>
<feature type="domain" description="Cytochrome c-type biogenesis protein H TPR" evidence="6">
    <location>
        <begin position="73"/>
        <end position="189"/>
    </location>
</feature>
<reference evidence="8" key="1">
    <citation type="submission" date="2018-05" db="EMBL/GenBank/DDBJ databases">
        <title>Luteimonas pekinense sp. nov., isolated from human Meibomian gland secretions, Beijing, China.</title>
        <authorList>
            <person name="Wen T."/>
            <person name="Bai H."/>
            <person name="Lv H."/>
        </authorList>
    </citation>
    <scope>NUCLEOTIDE SEQUENCE [LARGE SCALE GENOMIC DNA]</scope>
    <source>
        <strain evidence="8">83-4</strain>
    </source>
</reference>
<dbReference type="PANTHER" id="PTHR47870">
    <property type="entry name" value="CYTOCHROME C-TYPE BIOGENESIS PROTEIN CCMH"/>
    <property type="match status" value="1"/>
</dbReference>
<dbReference type="InterPro" id="IPR011990">
    <property type="entry name" value="TPR-like_helical_dom_sf"/>
</dbReference>
<dbReference type="InterPro" id="IPR056412">
    <property type="entry name" value="Ig_CycH"/>
</dbReference>
<keyword evidence="2 3" id="KW-0802">TPR repeat</keyword>
<dbReference type="EMBL" id="CP029556">
    <property type="protein sequence ID" value="AXA83896.1"/>
    <property type="molecule type" value="Genomic_DNA"/>
</dbReference>
<organism evidence="7 8">
    <name type="scientific">Solilutibacter oculi</name>
    <dbReference type="NCBI Taxonomy" id="2698682"/>
    <lineage>
        <taxon>Bacteria</taxon>
        <taxon>Pseudomonadati</taxon>
        <taxon>Pseudomonadota</taxon>
        <taxon>Gammaproteobacteria</taxon>
        <taxon>Lysobacterales</taxon>
        <taxon>Lysobacteraceae</taxon>
        <taxon>Solilutibacter</taxon>
    </lineage>
</organism>
<evidence type="ECO:0000259" key="6">
    <source>
        <dbReference type="Pfam" id="PF23914"/>
    </source>
</evidence>
<keyword evidence="4" id="KW-0472">Membrane</keyword>
<sequence>MTLFLFAAALLLVLVLYAVLRPLLGRSPRVAAAVAAIVVAGSTALYLQYGTPDALDPTMVRAPETLAEARAQLERKLANSPEDAEGWRLLGRAYTAEEKPADAARAYAEAAKRAPRDADILTEAAEARALANAGHHFDEAAVAQLKQALAVDPKHQRARWFLGISQRQAGQPAQAAETWAPLLATVDPKTVEVLLTQVNEARAEAGLAPITAPKHEAAAGALSVRVSLSPMLLERLQASPQARVFVIARAAGGPPVPVAVQKHPVDALPLDITLSDADSLMPTAKLSALKEAEISARLSLSGSADREPGDLDSATVKVSLPAKGPVTLVIGGE</sequence>
<keyword evidence="8" id="KW-1185">Reference proteome</keyword>
<dbReference type="RefSeq" id="WP_112926111.1">
    <property type="nucleotide sequence ID" value="NZ_CP029556.1"/>
</dbReference>
<dbReference type="OrthoDB" id="9776053at2"/>
<evidence type="ECO:0000313" key="7">
    <source>
        <dbReference type="EMBL" id="AXA83896.1"/>
    </source>
</evidence>
<feature type="repeat" description="TPR" evidence="3">
    <location>
        <begin position="84"/>
        <end position="117"/>
    </location>
</feature>
<dbReference type="PROSITE" id="PS50005">
    <property type="entry name" value="TPR"/>
    <property type="match status" value="1"/>
</dbReference>
<evidence type="ECO:0000256" key="2">
    <source>
        <dbReference type="ARBA" id="ARBA00022803"/>
    </source>
</evidence>
<protein>
    <submittedName>
        <fullName evidence="7">Cytochrome C biogenesis protein</fullName>
    </submittedName>
</protein>
<keyword evidence="4" id="KW-0812">Transmembrane</keyword>
<feature type="domain" description="Cytochrome c-type biogenesis protein H Ig-like" evidence="5">
    <location>
        <begin position="222"/>
        <end position="330"/>
    </location>
</feature>
<dbReference type="Proteomes" id="UP000251842">
    <property type="component" value="Chromosome"/>
</dbReference>
<dbReference type="InterPro" id="IPR056413">
    <property type="entry name" value="TPR_CcmH_CycH"/>
</dbReference>
<dbReference type="Gene3D" id="1.25.40.10">
    <property type="entry name" value="Tetratricopeptide repeat domain"/>
    <property type="match status" value="1"/>
</dbReference>
<keyword evidence="4" id="KW-1133">Transmembrane helix</keyword>
<evidence type="ECO:0000256" key="4">
    <source>
        <dbReference type="SAM" id="Phobius"/>
    </source>
</evidence>
<dbReference type="Pfam" id="PF23892">
    <property type="entry name" value="Ig_CycH"/>
    <property type="match status" value="1"/>
</dbReference>
<dbReference type="PANTHER" id="PTHR47870:SF4">
    <property type="entry name" value="CYTOCHROME C-TYPE BIOGENESIS PROTEIN CYCH"/>
    <property type="match status" value="1"/>
</dbReference>
<keyword evidence="1" id="KW-0677">Repeat</keyword>
<dbReference type="Pfam" id="PF23914">
    <property type="entry name" value="TPR_CcmH_CycH"/>
    <property type="match status" value="1"/>
</dbReference>
<evidence type="ECO:0000256" key="1">
    <source>
        <dbReference type="ARBA" id="ARBA00022737"/>
    </source>
</evidence>
<feature type="transmembrane region" description="Helical" evidence="4">
    <location>
        <begin position="28"/>
        <end position="47"/>
    </location>
</feature>
<dbReference type="InterPro" id="IPR051263">
    <property type="entry name" value="C-type_cytochrome_biogenesis"/>
</dbReference>
<dbReference type="AlphaFoldDB" id="A0A344J4D6"/>